<keyword evidence="5" id="KW-0808">Transferase</keyword>
<evidence type="ECO:0000259" key="11">
    <source>
        <dbReference type="PROSITE" id="PS50109"/>
    </source>
</evidence>
<dbReference type="InterPro" id="IPR003661">
    <property type="entry name" value="HisK_dim/P_dom"/>
</dbReference>
<keyword evidence="10" id="KW-0812">Transmembrane</keyword>
<dbReference type="SMART" id="SM00388">
    <property type="entry name" value="HisKA"/>
    <property type="match status" value="1"/>
</dbReference>
<dbReference type="SUPFAM" id="SSF55874">
    <property type="entry name" value="ATPase domain of HSP90 chaperone/DNA topoisomerase II/histidine kinase"/>
    <property type="match status" value="1"/>
</dbReference>
<dbReference type="InterPro" id="IPR003594">
    <property type="entry name" value="HATPase_dom"/>
</dbReference>
<protein>
    <recommendedName>
        <fullName evidence="3">histidine kinase</fullName>
        <ecNumber evidence="3">2.7.13.3</ecNumber>
    </recommendedName>
</protein>
<feature type="domain" description="Histidine kinase" evidence="11">
    <location>
        <begin position="423"/>
        <end position="636"/>
    </location>
</feature>
<dbReference type="Pfam" id="PF00672">
    <property type="entry name" value="HAMP"/>
    <property type="match status" value="1"/>
</dbReference>
<keyword evidence="7" id="KW-0418">Kinase</keyword>
<accession>A0ABU3S2I9</accession>
<dbReference type="CDD" id="cd00082">
    <property type="entry name" value="HisKA"/>
    <property type="match status" value="1"/>
</dbReference>
<dbReference type="Proteomes" id="UP001254257">
    <property type="component" value="Unassembled WGS sequence"/>
</dbReference>
<dbReference type="PROSITE" id="PS50885">
    <property type="entry name" value="HAMP"/>
    <property type="match status" value="1"/>
</dbReference>
<dbReference type="Pfam" id="PF00512">
    <property type="entry name" value="HisKA"/>
    <property type="match status" value="1"/>
</dbReference>
<name>A0ABU3S2I9_9HYPH</name>
<keyword evidence="14" id="KW-1185">Reference proteome</keyword>
<dbReference type="InterPro" id="IPR005467">
    <property type="entry name" value="His_kinase_dom"/>
</dbReference>
<dbReference type="SUPFAM" id="SSF47384">
    <property type="entry name" value="Homodimeric domain of signal transducing histidine kinase"/>
    <property type="match status" value="1"/>
</dbReference>
<organism evidence="13 14">
    <name type="scientific">Bosea rubneri</name>
    <dbReference type="NCBI Taxonomy" id="3075434"/>
    <lineage>
        <taxon>Bacteria</taxon>
        <taxon>Pseudomonadati</taxon>
        <taxon>Pseudomonadota</taxon>
        <taxon>Alphaproteobacteria</taxon>
        <taxon>Hyphomicrobiales</taxon>
        <taxon>Boseaceae</taxon>
        <taxon>Bosea</taxon>
    </lineage>
</organism>
<evidence type="ECO:0000256" key="10">
    <source>
        <dbReference type="SAM" id="Phobius"/>
    </source>
</evidence>
<dbReference type="PANTHER" id="PTHR43065">
    <property type="entry name" value="SENSOR HISTIDINE KINASE"/>
    <property type="match status" value="1"/>
</dbReference>
<comment type="subcellular location">
    <subcellularLocation>
        <location evidence="2">Membrane</location>
    </subcellularLocation>
</comment>
<proteinExistence type="predicted"/>
<dbReference type="RefSeq" id="WP_316016912.1">
    <property type="nucleotide sequence ID" value="NZ_JAWDID010000003.1"/>
</dbReference>
<keyword evidence="8 13" id="KW-0067">ATP-binding</keyword>
<dbReference type="InterPro" id="IPR004358">
    <property type="entry name" value="Sig_transdc_His_kin-like_C"/>
</dbReference>
<evidence type="ECO:0000256" key="6">
    <source>
        <dbReference type="ARBA" id="ARBA00022741"/>
    </source>
</evidence>
<keyword evidence="4" id="KW-0597">Phosphoprotein</keyword>
<dbReference type="InterPro" id="IPR036890">
    <property type="entry name" value="HATPase_C_sf"/>
</dbReference>
<dbReference type="CDD" id="cd06225">
    <property type="entry name" value="HAMP"/>
    <property type="match status" value="1"/>
</dbReference>
<dbReference type="PANTHER" id="PTHR43065:SF46">
    <property type="entry name" value="C4-DICARBOXYLATE TRANSPORT SENSOR PROTEIN DCTB"/>
    <property type="match status" value="1"/>
</dbReference>
<evidence type="ECO:0000256" key="7">
    <source>
        <dbReference type="ARBA" id="ARBA00022777"/>
    </source>
</evidence>
<evidence type="ECO:0000313" key="13">
    <source>
        <dbReference type="EMBL" id="MDU0338999.1"/>
    </source>
</evidence>
<dbReference type="Pfam" id="PF02518">
    <property type="entry name" value="HATPase_c"/>
    <property type="match status" value="1"/>
</dbReference>
<evidence type="ECO:0000313" key="14">
    <source>
        <dbReference type="Proteomes" id="UP001254257"/>
    </source>
</evidence>
<dbReference type="PRINTS" id="PR00344">
    <property type="entry name" value="BCTRLSENSOR"/>
</dbReference>
<dbReference type="PROSITE" id="PS50109">
    <property type="entry name" value="HIS_KIN"/>
    <property type="match status" value="1"/>
</dbReference>
<dbReference type="InterPro" id="IPR003660">
    <property type="entry name" value="HAMP_dom"/>
</dbReference>
<keyword evidence="6" id="KW-0547">Nucleotide-binding</keyword>
<dbReference type="Gene3D" id="6.10.340.10">
    <property type="match status" value="1"/>
</dbReference>
<evidence type="ECO:0000259" key="12">
    <source>
        <dbReference type="PROSITE" id="PS50885"/>
    </source>
</evidence>
<evidence type="ECO:0000256" key="9">
    <source>
        <dbReference type="ARBA" id="ARBA00023012"/>
    </source>
</evidence>
<keyword evidence="10" id="KW-1133">Transmembrane helix</keyword>
<keyword evidence="10" id="KW-0472">Membrane</keyword>
<dbReference type="InterPro" id="IPR038188">
    <property type="entry name" value="TorS_sensor_sf"/>
</dbReference>
<evidence type="ECO:0000256" key="5">
    <source>
        <dbReference type="ARBA" id="ARBA00022679"/>
    </source>
</evidence>
<reference evidence="13 14" key="1">
    <citation type="submission" date="2023-09" db="EMBL/GenBank/DDBJ databases">
        <title>Whole genome shotgun sequencing (WGS) of Bosea sp. ZW T0_25, isolated from stored onions (Allium cepa).</title>
        <authorList>
            <person name="Stoll D.A."/>
            <person name="Huch M."/>
        </authorList>
    </citation>
    <scope>NUCLEOTIDE SEQUENCE [LARGE SCALE GENOMIC DNA]</scope>
    <source>
        <strain evidence="13 14">ZW T0_25</strain>
    </source>
</reference>
<evidence type="ECO:0000256" key="1">
    <source>
        <dbReference type="ARBA" id="ARBA00000085"/>
    </source>
</evidence>
<dbReference type="EC" id="2.7.13.3" evidence="3"/>
<dbReference type="SMART" id="SM00387">
    <property type="entry name" value="HATPase_c"/>
    <property type="match status" value="1"/>
</dbReference>
<evidence type="ECO:0000256" key="3">
    <source>
        <dbReference type="ARBA" id="ARBA00012438"/>
    </source>
</evidence>
<sequence>MRRFWSGRRFGIGGRLIAAFLGVGLFAVGAGIVGVISYERLSKELAAIARDHLPGLASAARLSEASARVISAVPELANAERRDVYERSRRAVGERLDELDRVLSERKLGGFDVPALSAVAAAIRGNLAAIDAVSERRFPLGERNRAIGEELRWLQADLLDEIEPLTDDARFNIETALGQAGSEAPAAGRPNAIREETRKSEALMTLNAQANLIVGLFGRLGAVRTREDMEQTGHVIGEAVDQLEVEAKALAGWADTITVRQITQRLIGLADTTAGLPGIKRAELAALADAQRLIFESRRLVTELGALVSQEVQRTEAVAKAAAERSAEAILLGRNLLLAIAAASLLGALLIGWFYVRRHLVARLRVLTEAATSIASGQSSAVLPKAGNDELGDLARALAVFRQTRDDLIQAAKLAALGQMAAGLSHELNQPLAAIRSHAHNGALLLERDRPDDARQALARIQALTTRAAELIAHLRRFARKPGVVLAPVEVGEVFETALSLFEPRLEAEGVTLKRELPSSRLYVHAEEIRLEQVLVNLVANALDAVAGRPGATLTIGAQRRGRSVELWVEDSGPGIDRPHLERIFDPFFTTKPVGSGLGLGLSLSYNIIKDLGGTLAVAETGPKGTRFLITLEGTTTHVMAPLDTNV</sequence>
<dbReference type="SUPFAM" id="SSF158472">
    <property type="entry name" value="HAMP domain-like"/>
    <property type="match status" value="1"/>
</dbReference>
<comment type="caution">
    <text evidence="13">The sequence shown here is derived from an EMBL/GenBank/DDBJ whole genome shotgun (WGS) entry which is preliminary data.</text>
</comment>
<dbReference type="SMART" id="SM00304">
    <property type="entry name" value="HAMP"/>
    <property type="match status" value="1"/>
</dbReference>
<keyword evidence="9" id="KW-0902">Two-component regulatory system</keyword>
<dbReference type="InterPro" id="IPR036097">
    <property type="entry name" value="HisK_dim/P_sf"/>
</dbReference>
<dbReference type="Gene3D" id="3.30.565.10">
    <property type="entry name" value="Histidine kinase-like ATPase, C-terminal domain"/>
    <property type="match status" value="1"/>
</dbReference>
<feature type="domain" description="HAMP" evidence="12">
    <location>
        <begin position="358"/>
        <end position="410"/>
    </location>
</feature>
<dbReference type="Gene3D" id="1.10.287.130">
    <property type="match status" value="1"/>
</dbReference>
<feature type="transmembrane region" description="Helical" evidence="10">
    <location>
        <begin position="336"/>
        <end position="356"/>
    </location>
</feature>
<feature type="transmembrane region" description="Helical" evidence="10">
    <location>
        <begin position="12"/>
        <end position="38"/>
    </location>
</feature>
<evidence type="ECO:0000256" key="4">
    <source>
        <dbReference type="ARBA" id="ARBA00022553"/>
    </source>
</evidence>
<dbReference type="Pfam" id="PF21689">
    <property type="entry name" value="TorS_sensor_domain"/>
    <property type="match status" value="1"/>
</dbReference>
<evidence type="ECO:0000256" key="2">
    <source>
        <dbReference type="ARBA" id="ARBA00004370"/>
    </source>
</evidence>
<dbReference type="Gene3D" id="1.20.58.920">
    <property type="match status" value="1"/>
</dbReference>
<comment type="catalytic activity">
    <reaction evidence="1">
        <text>ATP + protein L-histidine = ADP + protein N-phospho-L-histidine.</text>
        <dbReference type="EC" id="2.7.13.3"/>
    </reaction>
</comment>
<gene>
    <name evidence="13" type="ORF">RKE40_03870</name>
</gene>
<dbReference type="EMBL" id="JAWDID010000003">
    <property type="protein sequence ID" value="MDU0338999.1"/>
    <property type="molecule type" value="Genomic_DNA"/>
</dbReference>
<evidence type="ECO:0000256" key="8">
    <source>
        <dbReference type="ARBA" id="ARBA00022840"/>
    </source>
</evidence>
<dbReference type="GO" id="GO:0005524">
    <property type="term" value="F:ATP binding"/>
    <property type="evidence" value="ECO:0007669"/>
    <property type="project" value="UniProtKB-KW"/>
</dbReference>